<proteinExistence type="inferred from homology"/>
<dbReference type="InterPro" id="IPR029044">
    <property type="entry name" value="Nucleotide-diphossugar_trans"/>
</dbReference>
<accession>A0A2Z5Y364</accession>
<evidence type="ECO:0000256" key="3">
    <source>
        <dbReference type="ARBA" id="ARBA00022679"/>
    </source>
</evidence>
<dbReference type="PANTHER" id="PTHR43685">
    <property type="entry name" value="GLYCOSYLTRANSFERASE"/>
    <property type="match status" value="1"/>
</dbReference>
<evidence type="ECO:0000313" key="6">
    <source>
        <dbReference type="Proteomes" id="UP000269226"/>
    </source>
</evidence>
<dbReference type="RefSeq" id="WP_015695111.1">
    <property type="nucleotide sequence ID" value="NZ_AP018492.1"/>
</dbReference>
<evidence type="ECO:0000313" key="5">
    <source>
        <dbReference type="EMBL" id="BBC61221.1"/>
    </source>
</evidence>
<evidence type="ECO:0000259" key="4">
    <source>
        <dbReference type="Pfam" id="PF00535"/>
    </source>
</evidence>
<dbReference type="AlphaFoldDB" id="A0A2Z5Y364"/>
<evidence type="ECO:0000256" key="1">
    <source>
        <dbReference type="ARBA" id="ARBA00006739"/>
    </source>
</evidence>
<dbReference type="EMBL" id="AP018492">
    <property type="protein sequence ID" value="BBC61221.1"/>
    <property type="molecule type" value="Genomic_DNA"/>
</dbReference>
<dbReference type="InterPro" id="IPR050834">
    <property type="entry name" value="Glycosyltransf_2"/>
</dbReference>
<dbReference type="GeneID" id="57043658"/>
<keyword evidence="3 5" id="KW-0808">Transferase</keyword>
<organism evidence="5 6">
    <name type="scientific">Melissococcus plutonius</name>
    <dbReference type="NCBI Taxonomy" id="33970"/>
    <lineage>
        <taxon>Bacteria</taxon>
        <taxon>Bacillati</taxon>
        <taxon>Bacillota</taxon>
        <taxon>Bacilli</taxon>
        <taxon>Lactobacillales</taxon>
        <taxon>Enterococcaceae</taxon>
        <taxon>Melissococcus</taxon>
    </lineage>
</organism>
<dbReference type="GO" id="GO:0016757">
    <property type="term" value="F:glycosyltransferase activity"/>
    <property type="evidence" value="ECO:0007669"/>
    <property type="project" value="UniProtKB-KW"/>
</dbReference>
<comment type="similarity">
    <text evidence="1">Belongs to the glycosyltransferase 2 family.</text>
</comment>
<dbReference type="Pfam" id="PF00535">
    <property type="entry name" value="Glycos_transf_2"/>
    <property type="match status" value="1"/>
</dbReference>
<protein>
    <submittedName>
        <fullName evidence="5">Putative glycosyltransferase</fullName>
    </submittedName>
</protein>
<gene>
    <name evidence="5" type="ORF">DAT561_1113</name>
</gene>
<dbReference type="SUPFAM" id="SSF53448">
    <property type="entry name" value="Nucleotide-diphospho-sugar transferases"/>
    <property type="match status" value="1"/>
</dbReference>
<dbReference type="Proteomes" id="UP000269226">
    <property type="component" value="Chromosome"/>
</dbReference>
<feature type="domain" description="Glycosyltransferase 2-like" evidence="4">
    <location>
        <begin position="7"/>
        <end position="165"/>
    </location>
</feature>
<evidence type="ECO:0000256" key="2">
    <source>
        <dbReference type="ARBA" id="ARBA00022676"/>
    </source>
</evidence>
<sequence>MKKAPISILMSVYQKEKTKYFTEAIESILAQTIQPEEIFLVIDGPLTTELDTIIANYKRCLGHQLTICKLKQNQGLGVALAKGVSLCRNELIARMDADDIMVNNRLEIQLKEFQEEPNLVIIGTDIIEFSHNIENVTGKRIVPKTNEEIRAFSKKRNPFNHMTVMYKKSAILAVGNYLPLKGFEDYYLWVRLLKKGYEGKNIANILVYARAGDKMYMRRGGVSYLFPVLRGRWYIYKDGIGNFIDYMLSSTVHVVISLMPNRFRGLFYKKILRK</sequence>
<dbReference type="Gene3D" id="3.90.550.10">
    <property type="entry name" value="Spore Coat Polysaccharide Biosynthesis Protein SpsA, Chain A"/>
    <property type="match status" value="1"/>
</dbReference>
<reference evidence="5 6" key="1">
    <citation type="submission" date="2018-01" db="EMBL/GenBank/DDBJ databases">
        <title>Whole genome sequence of Melissococcus plutonius DAT561.</title>
        <authorList>
            <person name="Okumura K."/>
            <person name="Takamatsu D."/>
            <person name="Okura M."/>
        </authorList>
    </citation>
    <scope>NUCLEOTIDE SEQUENCE [LARGE SCALE GENOMIC DNA]</scope>
    <source>
        <strain evidence="5 6">DAT561</strain>
    </source>
</reference>
<keyword evidence="2" id="KW-0328">Glycosyltransferase</keyword>
<dbReference type="PANTHER" id="PTHR43685:SF5">
    <property type="entry name" value="GLYCOSYLTRANSFERASE EPSE-RELATED"/>
    <property type="match status" value="1"/>
</dbReference>
<dbReference type="InterPro" id="IPR001173">
    <property type="entry name" value="Glyco_trans_2-like"/>
</dbReference>
<name>A0A2Z5Y364_9ENTE</name>